<evidence type="ECO:0000256" key="1">
    <source>
        <dbReference type="ARBA" id="ARBA00004863"/>
    </source>
</evidence>
<gene>
    <name evidence="4 5" type="primary">mqnA</name>
    <name evidence="5" type="ORF">DSM101010T_02230</name>
</gene>
<dbReference type="InterPro" id="IPR003773">
    <property type="entry name" value="Menaquinone_biosynth"/>
</dbReference>
<comment type="caution">
    <text evidence="5">The sequence shown here is derived from an EMBL/GenBank/DDBJ whole genome shotgun (WGS) entry which is preliminary data.</text>
</comment>
<evidence type="ECO:0000256" key="4">
    <source>
        <dbReference type="HAMAP-Rule" id="MF_00995"/>
    </source>
</evidence>
<organism evidence="5 6">
    <name type="scientific">Desulfovibrio subterraneus</name>
    <dbReference type="NCBI Taxonomy" id="2718620"/>
    <lineage>
        <taxon>Bacteria</taxon>
        <taxon>Pseudomonadati</taxon>
        <taxon>Thermodesulfobacteriota</taxon>
        <taxon>Desulfovibrionia</taxon>
        <taxon>Desulfovibrionales</taxon>
        <taxon>Desulfovibrionaceae</taxon>
        <taxon>Desulfovibrio</taxon>
    </lineage>
</organism>
<proteinExistence type="inferred from homology"/>
<evidence type="ECO:0000313" key="5">
    <source>
        <dbReference type="EMBL" id="GFM31858.1"/>
    </source>
</evidence>
<dbReference type="PANTHER" id="PTHR37690">
    <property type="entry name" value="CHORISMATE DEHYDRATASE"/>
    <property type="match status" value="1"/>
</dbReference>
<keyword evidence="6" id="KW-1185">Reference proteome</keyword>
<dbReference type="GO" id="GO:0009234">
    <property type="term" value="P:menaquinone biosynthetic process"/>
    <property type="evidence" value="ECO:0007669"/>
    <property type="project" value="UniProtKB-UniRule"/>
</dbReference>
<dbReference type="GO" id="GO:0016836">
    <property type="term" value="F:hydro-lyase activity"/>
    <property type="evidence" value="ECO:0007669"/>
    <property type="project" value="UniProtKB-UniRule"/>
</dbReference>
<dbReference type="EC" id="4.2.1.151" evidence="4"/>
<name>A0A7J0BE96_9BACT</name>
<sequence>MTEKELRIGRIRYLNVLPIYYPMESGVMGRDFKLVYGAPAELNDMMARGELHVASASSVEYARHADQYYLVPDIAIGSCGPVMSVLLISRKPIWELEGETVLTTAQSHTSACLLRMLFRDYLKINVQYETGSVMESIESGDLPTAALCIGDDALRLRSDDRYPYRMDLGEAWREWTGLPFIFGVWVISRKAVEDGCFNRDPATLFIRAKDWGVANMEQMVSMAADTGYLSKEDMRTYFTKGLVYNLRTKEQEGLRLFYRRLAEAGEIPAVPELVFYDHGTMTPPECRQEPEDD</sequence>
<evidence type="ECO:0000313" key="6">
    <source>
        <dbReference type="Proteomes" id="UP000503840"/>
    </source>
</evidence>
<accession>A0A7J0BE96</accession>
<comment type="pathway">
    <text evidence="1 4">Quinol/quinone metabolism; menaquinone biosynthesis.</text>
</comment>
<dbReference type="HAMAP" id="MF_00995">
    <property type="entry name" value="MqnA"/>
    <property type="match status" value="1"/>
</dbReference>
<dbReference type="InterPro" id="IPR030868">
    <property type="entry name" value="MqnA"/>
</dbReference>
<dbReference type="PANTHER" id="PTHR37690:SF1">
    <property type="entry name" value="CHORISMATE DEHYDRATASE"/>
    <property type="match status" value="1"/>
</dbReference>
<dbReference type="UniPathway" id="UPA00079"/>
<dbReference type="Gene3D" id="3.40.190.10">
    <property type="entry name" value="Periplasmic binding protein-like II"/>
    <property type="match status" value="2"/>
</dbReference>
<comment type="similarity">
    <text evidence="4">Belongs to the MqnA/MqnD family. MqnA subfamily.</text>
</comment>
<dbReference type="CDD" id="cd13634">
    <property type="entry name" value="PBP2_Sco4506"/>
    <property type="match status" value="1"/>
</dbReference>
<dbReference type="Pfam" id="PF02621">
    <property type="entry name" value="VitK2_biosynth"/>
    <property type="match status" value="1"/>
</dbReference>
<dbReference type="AlphaFoldDB" id="A0A7J0BE96"/>
<comment type="function">
    <text evidence="4">Catalyzes the dehydration of chorismate into 3-[(1-carboxyvinyl)oxy]benzoate, a step in the biosynthesis of menaquinone (MK, vitamin K2).</text>
</comment>
<reference evidence="5 6" key="1">
    <citation type="submission" date="2020-05" db="EMBL/GenBank/DDBJ databases">
        <title>Draft genome sequence of Desulfovibrio sp. strain HN2T.</title>
        <authorList>
            <person name="Ueno A."/>
            <person name="Tamazawa S."/>
            <person name="Tamamura S."/>
            <person name="Murakami T."/>
            <person name="Kiyama T."/>
            <person name="Inomata H."/>
            <person name="Amano Y."/>
            <person name="Miyakawa K."/>
            <person name="Tamaki H."/>
            <person name="Naganuma T."/>
            <person name="Kaneko K."/>
        </authorList>
    </citation>
    <scope>NUCLEOTIDE SEQUENCE [LARGE SCALE GENOMIC DNA]</scope>
    <source>
        <strain evidence="5 6">HN2</strain>
    </source>
</reference>
<comment type="catalytic activity">
    <reaction evidence="4">
        <text>chorismate = 3-[(1-carboxyvinyl)-oxy]benzoate + H2O</text>
        <dbReference type="Rhea" id="RHEA:40051"/>
        <dbReference type="ChEBI" id="CHEBI:15377"/>
        <dbReference type="ChEBI" id="CHEBI:29748"/>
        <dbReference type="ChEBI" id="CHEBI:76981"/>
        <dbReference type="EC" id="4.2.1.151"/>
    </reaction>
</comment>
<dbReference type="Proteomes" id="UP000503840">
    <property type="component" value="Unassembled WGS sequence"/>
</dbReference>
<evidence type="ECO:0000256" key="2">
    <source>
        <dbReference type="ARBA" id="ARBA00022428"/>
    </source>
</evidence>
<dbReference type="RefSeq" id="WP_174403553.1">
    <property type="nucleotide sequence ID" value="NZ_BLVO01000004.1"/>
</dbReference>
<evidence type="ECO:0000256" key="3">
    <source>
        <dbReference type="ARBA" id="ARBA00023239"/>
    </source>
</evidence>
<dbReference type="SUPFAM" id="SSF53850">
    <property type="entry name" value="Periplasmic binding protein-like II"/>
    <property type="match status" value="1"/>
</dbReference>
<keyword evidence="3 4" id="KW-0456">Lyase</keyword>
<protein>
    <recommendedName>
        <fullName evidence="4">Chorismate dehydratase</fullName>
        <ecNumber evidence="4">4.2.1.151</ecNumber>
    </recommendedName>
    <alternativeName>
        <fullName evidence="4">Menaquinone biosynthetic enzyme MqnA</fullName>
    </alternativeName>
</protein>
<keyword evidence="2 4" id="KW-0474">Menaquinone biosynthesis</keyword>
<dbReference type="EMBL" id="BLVO01000004">
    <property type="protein sequence ID" value="GFM31858.1"/>
    <property type="molecule type" value="Genomic_DNA"/>
</dbReference>